<protein>
    <submittedName>
        <fullName evidence="1">(California timema) hypothetical protein</fullName>
    </submittedName>
</protein>
<proteinExistence type="predicted"/>
<gene>
    <name evidence="1" type="ORF">TCMB3V08_LOCUS3595</name>
</gene>
<accession>A0A7R9J1F2</accession>
<reference evidence="1" key="1">
    <citation type="submission" date="2020-11" db="EMBL/GenBank/DDBJ databases">
        <authorList>
            <person name="Tran Van P."/>
        </authorList>
    </citation>
    <scope>NUCLEOTIDE SEQUENCE</scope>
</reference>
<evidence type="ECO:0000313" key="1">
    <source>
        <dbReference type="EMBL" id="CAD7570908.1"/>
    </source>
</evidence>
<name>A0A7R9J1F2_TIMCA</name>
<sequence length="50" mass="5801">MWHITFGGPVLEHKTYRYQCHGSRQISSHVISEELFHPGICCPLCSTTRR</sequence>
<dbReference type="AlphaFoldDB" id="A0A7R9J1F2"/>
<dbReference type="EMBL" id="OE180254">
    <property type="protein sequence ID" value="CAD7570908.1"/>
    <property type="molecule type" value="Genomic_DNA"/>
</dbReference>
<organism evidence="1">
    <name type="scientific">Timema californicum</name>
    <name type="common">California timema</name>
    <name type="synonym">Walking stick</name>
    <dbReference type="NCBI Taxonomy" id="61474"/>
    <lineage>
        <taxon>Eukaryota</taxon>
        <taxon>Metazoa</taxon>
        <taxon>Ecdysozoa</taxon>
        <taxon>Arthropoda</taxon>
        <taxon>Hexapoda</taxon>
        <taxon>Insecta</taxon>
        <taxon>Pterygota</taxon>
        <taxon>Neoptera</taxon>
        <taxon>Polyneoptera</taxon>
        <taxon>Phasmatodea</taxon>
        <taxon>Timematodea</taxon>
        <taxon>Timematoidea</taxon>
        <taxon>Timematidae</taxon>
        <taxon>Timema</taxon>
    </lineage>
</organism>